<dbReference type="STRING" id="8355.A0A1L8ETU7"/>
<dbReference type="OrthoDB" id="9936051at2759"/>
<dbReference type="Proteomes" id="UP000186698">
    <property type="component" value="Chromosome 9_10L"/>
</dbReference>
<organism evidence="12 13">
    <name type="scientific">Xenopus laevis</name>
    <name type="common">African clawed frog</name>
    <dbReference type="NCBI Taxonomy" id="8355"/>
    <lineage>
        <taxon>Eukaryota</taxon>
        <taxon>Metazoa</taxon>
        <taxon>Chordata</taxon>
        <taxon>Craniata</taxon>
        <taxon>Vertebrata</taxon>
        <taxon>Euteleostomi</taxon>
        <taxon>Amphibia</taxon>
        <taxon>Batrachia</taxon>
        <taxon>Anura</taxon>
        <taxon>Pipoidea</taxon>
        <taxon>Pipidae</taxon>
        <taxon>Xenopodinae</taxon>
        <taxon>Xenopus</taxon>
        <taxon>Xenopus</taxon>
    </lineage>
</organism>
<dbReference type="FunFam" id="3.30.70.330:FF:000300">
    <property type="entry name" value="Interferon-induced protein 35"/>
    <property type="match status" value="1"/>
</dbReference>
<evidence type="ECO:0000256" key="4">
    <source>
        <dbReference type="ARBA" id="ARBA00010081"/>
    </source>
</evidence>
<dbReference type="CTD" id="108701029"/>
<dbReference type="InterPro" id="IPR012677">
    <property type="entry name" value="Nucleotide-bd_a/b_plait_sf"/>
</dbReference>
<evidence type="ECO:0000256" key="5">
    <source>
        <dbReference type="ARBA" id="ARBA00022490"/>
    </source>
</evidence>
<dbReference type="GeneID" id="108701029"/>
<evidence type="ECO:0000256" key="10">
    <source>
        <dbReference type="SAM" id="Coils"/>
    </source>
</evidence>
<evidence type="ECO:0000256" key="8">
    <source>
        <dbReference type="ARBA" id="ARBA00022859"/>
    </source>
</evidence>
<dbReference type="GO" id="GO:0005737">
    <property type="term" value="C:cytoplasm"/>
    <property type="evidence" value="ECO:0007669"/>
    <property type="project" value="UniProtKB-SubCell"/>
</dbReference>
<keyword evidence="5" id="KW-0963">Cytoplasm</keyword>
<gene>
    <name evidence="13" type="primary">ifi35.L</name>
</gene>
<evidence type="ECO:0000256" key="2">
    <source>
        <dbReference type="ARBA" id="ARBA00004496"/>
    </source>
</evidence>
<keyword evidence="8" id="KW-0391">Immunity</keyword>
<feature type="coiled-coil region" evidence="10">
    <location>
        <begin position="36"/>
        <end position="130"/>
    </location>
</feature>
<feature type="domain" description="NID" evidence="11">
    <location>
        <begin position="267"/>
        <end position="355"/>
    </location>
</feature>
<dbReference type="OMA" id="FQKNTNG"/>
<dbReference type="GO" id="GO:0045088">
    <property type="term" value="P:regulation of innate immune response"/>
    <property type="evidence" value="ECO:0007669"/>
    <property type="project" value="UniProtKB-ARBA"/>
</dbReference>
<proteinExistence type="inferred from homology"/>
<protein>
    <submittedName>
        <fullName evidence="13">Interferon-induced 35 kDa protein isoform X1</fullName>
    </submittedName>
</protein>
<dbReference type="GO" id="GO:0005615">
    <property type="term" value="C:extracellular space"/>
    <property type="evidence" value="ECO:0007669"/>
    <property type="project" value="UniProtKB-ARBA"/>
</dbReference>
<keyword evidence="7" id="KW-0399">Innate immunity</keyword>
<dbReference type="GO" id="GO:0045087">
    <property type="term" value="P:innate immune response"/>
    <property type="evidence" value="ECO:0007669"/>
    <property type="project" value="UniProtKB-KW"/>
</dbReference>
<accession>A0A1L8ETU7</accession>
<dbReference type="Gene3D" id="3.30.70.330">
    <property type="match status" value="2"/>
</dbReference>
<name>A0A1L8ETU7_XENLA</name>
<dbReference type="PaxDb" id="8355-A0A1L8ETU7"/>
<dbReference type="PANTHER" id="PTHR15225">
    <property type="entry name" value="INTERFERON-INDUCED PROTEIN 35/NMI N-MYC/STAT INTERACTING PROTEIN"/>
    <property type="match status" value="1"/>
</dbReference>
<evidence type="ECO:0000313" key="12">
    <source>
        <dbReference type="Proteomes" id="UP000186698"/>
    </source>
</evidence>
<keyword evidence="9" id="KW-0539">Nucleus</keyword>
<keyword evidence="12" id="KW-1185">Reference proteome</keyword>
<dbReference type="GO" id="GO:0005634">
    <property type="term" value="C:nucleus"/>
    <property type="evidence" value="ECO:0000318"/>
    <property type="project" value="GO_Central"/>
</dbReference>
<evidence type="ECO:0000313" key="13">
    <source>
        <dbReference type="RefSeq" id="XP_041432194.1"/>
    </source>
</evidence>
<evidence type="ECO:0000256" key="9">
    <source>
        <dbReference type="ARBA" id="ARBA00023242"/>
    </source>
</evidence>
<comment type="similarity">
    <text evidence="4">Belongs to the NMI family.</text>
</comment>
<evidence type="ECO:0000256" key="7">
    <source>
        <dbReference type="ARBA" id="ARBA00022588"/>
    </source>
</evidence>
<evidence type="ECO:0000256" key="1">
    <source>
        <dbReference type="ARBA" id="ARBA00004123"/>
    </source>
</evidence>
<evidence type="ECO:0000259" key="11">
    <source>
        <dbReference type="Pfam" id="PF07292"/>
    </source>
</evidence>
<dbReference type="RefSeq" id="XP_041432194.1">
    <property type="nucleotide sequence ID" value="XM_041576260.1"/>
</dbReference>
<dbReference type="AlphaFoldDB" id="A0A1L8ETU7"/>
<keyword evidence="6" id="KW-0964">Secreted</keyword>
<dbReference type="InterPro" id="IPR009909">
    <property type="entry name" value="Nmi/IFP35_dom"/>
</dbReference>
<dbReference type="Pfam" id="PF07292">
    <property type="entry name" value="NID"/>
    <property type="match status" value="2"/>
</dbReference>
<evidence type="ECO:0000256" key="3">
    <source>
        <dbReference type="ARBA" id="ARBA00004613"/>
    </source>
</evidence>
<reference evidence="13" key="1">
    <citation type="submission" date="2025-08" db="UniProtKB">
        <authorList>
            <consortium name="RefSeq"/>
        </authorList>
    </citation>
    <scope>IDENTIFICATION</scope>
    <source>
        <strain evidence="13">J_2021</strain>
        <tissue evidence="13">Erythrocytes</tissue>
    </source>
</reference>
<evidence type="ECO:0000256" key="6">
    <source>
        <dbReference type="ARBA" id="ARBA00022525"/>
    </source>
</evidence>
<keyword evidence="10" id="KW-0175">Coiled coil</keyword>
<dbReference type="PANTHER" id="PTHR15225:SF1">
    <property type="entry name" value="INTERFERON-INDUCED 35 KDA PROTEIN"/>
    <property type="match status" value="1"/>
</dbReference>
<sequence>MEGETKKMEGEASFVHVPDTENILMDSNEDHLRTEIKKMKDQCTSLNHDADKYEKEKNDSLAFAKKLQDKVDKLQRSITEEEAHFKDKDDSYEKNIKAIWEENQGLKKQKEELEQTIDKVKENIEKLEKVSSAGTERKMVFKGKSLNKIPENGLVVKHRIVYPVRGGTALITFEKPEDASNIIQKERIEVTIEECRVFVQAKPVELMLLDSLNVDMSLSRKKILISNLPPSLSEDILLDKLEIFFCKSKNDGGEVENREFLPDSRNVILTFCNEKVVPQLLEKKKFKVHFGNSTQEVHVTPSLDGDIKQFQMKYVECNRTVLITGIPDIKDTDDLRDLLEIYFQKPSNGGGEVEALIYCPEGQQALAIFEDDNEE</sequence>
<comment type="subcellular location">
    <subcellularLocation>
        <location evidence="2">Cytoplasm</location>
    </subcellularLocation>
    <subcellularLocation>
        <location evidence="1">Nucleus</location>
    </subcellularLocation>
    <subcellularLocation>
        <location evidence="3">Secreted</location>
    </subcellularLocation>
</comment>
<feature type="domain" description="NID" evidence="11">
    <location>
        <begin position="169"/>
        <end position="257"/>
    </location>
</feature>